<evidence type="ECO:0000259" key="1">
    <source>
        <dbReference type="PROSITE" id="PS51534"/>
    </source>
</evidence>
<dbReference type="AlphaFoldDB" id="A0A173S1S1"/>
<evidence type="ECO:0000313" key="3">
    <source>
        <dbReference type="EMBL" id="RHA16635.1"/>
    </source>
</evidence>
<dbReference type="InterPro" id="IPR035897">
    <property type="entry name" value="Toll_tir_struct_dom_sf"/>
</dbReference>
<dbReference type="EMBL" id="CYXM01000003">
    <property type="protein sequence ID" value="CUM83699.1"/>
    <property type="molecule type" value="Genomic_DNA"/>
</dbReference>
<feature type="domain" description="SEFIR" evidence="1">
    <location>
        <begin position="7"/>
        <end position="143"/>
    </location>
</feature>
<dbReference type="InterPro" id="IPR013568">
    <property type="entry name" value="SEFIR_dom"/>
</dbReference>
<gene>
    <name evidence="3" type="ORF">DW948_01550</name>
    <name evidence="2" type="ORF">ERS852580_00754</name>
</gene>
<evidence type="ECO:0000313" key="2">
    <source>
        <dbReference type="EMBL" id="CUM83699.1"/>
    </source>
</evidence>
<dbReference type="Proteomes" id="UP000095673">
    <property type="component" value="Unassembled WGS sequence"/>
</dbReference>
<evidence type="ECO:0000313" key="5">
    <source>
        <dbReference type="Proteomes" id="UP000286341"/>
    </source>
</evidence>
<proteinExistence type="predicted"/>
<protein>
    <submittedName>
        <fullName evidence="2">SEFIR domain</fullName>
    </submittedName>
</protein>
<accession>A0A173S1S1</accession>
<dbReference type="PROSITE" id="PS51534">
    <property type="entry name" value="SEFIR"/>
    <property type="match status" value="1"/>
</dbReference>
<sequence length="481" mass="56840">MKSTIEHPKVFISYAWGSEDYRLKVRSFATDLMENGIDVLLDQWSLKEGNDTYAFMEQSVTDQTITNVLILLDPIYEKKANGRNGGVGTETQIISPEIYNKVKQEKFLPVIFERGENGEIPKPQYLKTMLHFDLSQEEKYDSEYQRLVKRLYGIEIVEKPELGKKPSWLEEKSIIPTKTRTRYECLKKQKSDNIKKDEFRNFLFIIKNKIVNFNKDELGDHISADEYIELYADTKLYRDDFLHLLKYSLYVPEAYKIIASVMEEICVEIKGKSGYEGEVMRTLLHEIFIYVVAFYLKSKNSDAVSYILSKTYFVGRYGYNEDQSFNVFYDNNENFDRAVSQKDGKKYYSGTASYWINNINVEVCNKNEFVFADIFCHNASIFVENYTNEWFWFPITYIYDRAEYGNSFFRQFAIRLKSKEHLREAAKIMGFSDTEVFKKKYIEIEKKMKEGNFREYRYNNAFETAPVICQYVKSEELGIRN</sequence>
<dbReference type="Proteomes" id="UP000286341">
    <property type="component" value="Unassembled WGS sequence"/>
</dbReference>
<dbReference type="Gene3D" id="3.40.50.10140">
    <property type="entry name" value="Toll/interleukin-1 receptor homology (TIR) domain"/>
    <property type="match status" value="1"/>
</dbReference>
<dbReference type="OrthoDB" id="5149141at2"/>
<dbReference type="EMBL" id="QSFB01000001">
    <property type="protein sequence ID" value="RHA16635.1"/>
    <property type="molecule type" value="Genomic_DNA"/>
</dbReference>
<dbReference type="RefSeq" id="WP_055237422.1">
    <property type="nucleotide sequence ID" value="NZ_CYXM01000003.1"/>
</dbReference>
<organism evidence="2 4">
    <name type="scientific">Agathobacter rectalis</name>
    <dbReference type="NCBI Taxonomy" id="39491"/>
    <lineage>
        <taxon>Bacteria</taxon>
        <taxon>Bacillati</taxon>
        <taxon>Bacillota</taxon>
        <taxon>Clostridia</taxon>
        <taxon>Lachnospirales</taxon>
        <taxon>Lachnospiraceae</taxon>
        <taxon>Agathobacter</taxon>
    </lineage>
</organism>
<dbReference type="Pfam" id="PF08357">
    <property type="entry name" value="SEFIR"/>
    <property type="match status" value="1"/>
</dbReference>
<reference evidence="3 5" key="2">
    <citation type="submission" date="2018-08" db="EMBL/GenBank/DDBJ databases">
        <title>A genome reference for cultivated species of the human gut microbiota.</title>
        <authorList>
            <person name="Zou Y."/>
            <person name="Xue W."/>
            <person name="Luo G."/>
        </authorList>
    </citation>
    <scope>NUCLEOTIDE SEQUENCE [LARGE SCALE GENOMIC DNA]</scope>
    <source>
        <strain evidence="3 5">AM44-1AT</strain>
    </source>
</reference>
<name>A0A173S1S1_9FIRM</name>
<reference evidence="2 4" key="1">
    <citation type="submission" date="2015-09" db="EMBL/GenBank/DDBJ databases">
        <authorList>
            <consortium name="Pathogen Informatics"/>
        </authorList>
    </citation>
    <scope>NUCLEOTIDE SEQUENCE [LARGE SCALE GENOMIC DNA]</scope>
    <source>
        <strain evidence="2 4">2789STDY5834968</strain>
    </source>
</reference>
<evidence type="ECO:0000313" key="4">
    <source>
        <dbReference type="Proteomes" id="UP000095673"/>
    </source>
</evidence>